<keyword evidence="1" id="KW-0614">Plasmid</keyword>
<sequence length="155" mass="17583">MFRLTCIELINGEFAVYINNHYLGSEDASSERLCLGEIKEQLSRLPGVESQTLHEPMPEGDDWCWNDIADRVLPSLPACRDDMTVAALIARLQQYPQDALCMGTFWLAEDFLTLDESLSEEEIAEAMRICDHSHDAGIGFNWDTLQFAIDRVKGR</sequence>
<geneLocation type="plasmid" evidence="1">
    <name>pG426-FII</name>
</geneLocation>
<proteinExistence type="predicted"/>
<reference evidence="1" key="1">
    <citation type="submission" date="2019-12" db="EMBL/GenBank/DDBJ databases">
        <title>Compelete sequence of Tn6502.</title>
        <authorList>
            <person name="Zhou D."/>
        </authorList>
    </citation>
    <scope>NUCLEOTIDE SEQUENCE</scope>
    <source>
        <strain evidence="1">G426</strain>
        <plasmid evidence="1">pG426-FII</plasmid>
    </source>
</reference>
<evidence type="ECO:0000313" key="1">
    <source>
        <dbReference type="EMBL" id="QIS34341.1"/>
    </source>
</evidence>
<dbReference type="EMBL" id="MN842294">
    <property type="protein sequence ID" value="QIS34341.1"/>
    <property type="molecule type" value="Genomic_DNA"/>
</dbReference>
<dbReference type="AlphaFoldDB" id="A0A6H0A3W1"/>
<dbReference type="RefSeq" id="WP_181726289.1">
    <property type="nucleotide sequence ID" value="NZ_JASGNS010000002.1"/>
</dbReference>
<protein>
    <submittedName>
        <fullName evidence="1">Uncharacterized protein</fullName>
    </submittedName>
</protein>
<organism evidence="1">
    <name type="scientific">Leclercia adecarboxylata</name>
    <dbReference type="NCBI Taxonomy" id="83655"/>
    <lineage>
        <taxon>Bacteria</taxon>
        <taxon>Pseudomonadati</taxon>
        <taxon>Pseudomonadota</taxon>
        <taxon>Gammaproteobacteria</taxon>
        <taxon>Enterobacterales</taxon>
        <taxon>Enterobacteriaceae</taxon>
        <taxon>Leclercia</taxon>
    </lineage>
</organism>
<accession>A0A6H0A3W1</accession>
<name>A0A6H0A3W1_9ENTR</name>